<keyword evidence="5" id="KW-0804">Transcription</keyword>
<evidence type="ECO:0000256" key="3">
    <source>
        <dbReference type="ARBA" id="ARBA00023015"/>
    </source>
</evidence>
<dbReference type="SUPFAM" id="SSF46785">
    <property type="entry name" value="Winged helix' DNA-binding domain"/>
    <property type="match status" value="1"/>
</dbReference>
<keyword evidence="9" id="KW-1185">Reference proteome</keyword>
<dbReference type="AlphaFoldDB" id="A0A1I3TC50"/>
<feature type="compositionally biased region" description="Polar residues" evidence="6">
    <location>
        <begin position="104"/>
        <end position="115"/>
    </location>
</feature>
<keyword evidence="2" id="KW-0663">Pyridoxal phosphate</keyword>
<proteinExistence type="inferred from homology"/>
<dbReference type="InterPro" id="IPR015424">
    <property type="entry name" value="PyrdxlP-dep_Trfase"/>
</dbReference>
<dbReference type="STRING" id="420953.SAMN05192543_109157"/>
<sequence>MEPESTATVSSSMLSSPFEFPLELPPRDSRNLLRELHRQLRTAILDGRLKPGLRLPATRAFAEACGVSRNTAIAAYDLLLSEGYLVTRRKAGTYVAQVLPQPPVRTSAQPQSQLVAQPDGPRPGDPRLNAYWRAAPAPYVPMPASAPRDFQFGVPEQAFFRFDIWQRLSSRAIRALAKAPAIYSDAQGRGALREAIAAHVAFARAVACRADDVIVTAGAQQAFDLLARILVTHGRTTVAVEDPGYPPMRAAFALAGARVVPVPVDEEGLIVDLLPADARIICVTPSHQFPLGTAMSMRRRTALLEFAQTHGAVIVEDDYDGEFRLGARPLDALQTLDRTASVFYVGTFSKSLFPALRLGYVVAPAWAQGPLVSLRQHAEWHPAVLPQDTLAAFIAEGHLARHVRKMREIYGTRRRVLLECLQRDFAGSLEPIASDAGLHLAAFANVEPHEIERMLKRVRDKGVRLESLGAYYAGSSARSGIGFGYGGVDEAGIREGLAILRDVWRAG</sequence>
<dbReference type="InterPro" id="IPR036390">
    <property type="entry name" value="WH_DNA-bd_sf"/>
</dbReference>
<dbReference type="PANTHER" id="PTHR46577">
    <property type="entry name" value="HTH-TYPE TRANSCRIPTIONAL REGULATORY PROTEIN GABR"/>
    <property type="match status" value="1"/>
</dbReference>
<dbReference type="InterPro" id="IPR036388">
    <property type="entry name" value="WH-like_DNA-bd_sf"/>
</dbReference>
<dbReference type="GO" id="GO:0003677">
    <property type="term" value="F:DNA binding"/>
    <property type="evidence" value="ECO:0007669"/>
    <property type="project" value="UniProtKB-KW"/>
</dbReference>
<protein>
    <submittedName>
        <fullName evidence="8">GntR family transcriptional regulator / MocR family aminotransferase</fullName>
    </submittedName>
</protein>
<dbReference type="GO" id="GO:0030170">
    <property type="term" value="F:pyridoxal phosphate binding"/>
    <property type="evidence" value="ECO:0007669"/>
    <property type="project" value="InterPro"/>
</dbReference>
<evidence type="ECO:0000313" key="8">
    <source>
        <dbReference type="EMBL" id="SFJ67236.1"/>
    </source>
</evidence>
<dbReference type="Pfam" id="PF00155">
    <property type="entry name" value="Aminotran_1_2"/>
    <property type="match status" value="1"/>
</dbReference>
<dbReference type="CDD" id="cd07377">
    <property type="entry name" value="WHTH_GntR"/>
    <property type="match status" value="1"/>
</dbReference>
<dbReference type="SMART" id="SM00345">
    <property type="entry name" value="HTH_GNTR"/>
    <property type="match status" value="1"/>
</dbReference>
<dbReference type="Gene3D" id="1.10.10.10">
    <property type="entry name" value="Winged helix-like DNA-binding domain superfamily/Winged helix DNA-binding domain"/>
    <property type="match status" value="1"/>
</dbReference>
<evidence type="ECO:0000256" key="2">
    <source>
        <dbReference type="ARBA" id="ARBA00022898"/>
    </source>
</evidence>
<dbReference type="Proteomes" id="UP000199548">
    <property type="component" value="Unassembled WGS sequence"/>
</dbReference>
<dbReference type="GO" id="GO:0008483">
    <property type="term" value="F:transaminase activity"/>
    <property type="evidence" value="ECO:0007669"/>
    <property type="project" value="UniProtKB-KW"/>
</dbReference>
<evidence type="ECO:0000313" key="9">
    <source>
        <dbReference type="Proteomes" id="UP000199548"/>
    </source>
</evidence>
<dbReference type="CDD" id="cd00609">
    <property type="entry name" value="AAT_like"/>
    <property type="match status" value="1"/>
</dbReference>
<evidence type="ECO:0000256" key="5">
    <source>
        <dbReference type="ARBA" id="ARBA00023163"/>
    </source>
</evidence>
<dbReference type="InterPro" id="IPR051446">
    <property type="entry name" value="HTH_trans_reg/aminotransferase"/>
</dbReference>
<dbReference type="PANTHER" id="PTHR46577:SF1">
    <property type="entry name" value="HTH-TYPE TRANSCRIPTIONAL REGULATORY PROTEIN GABR"/>
    <property type="match status" value="1"/>
</dbReference>
<keyword evidence="8" id="KW-0032">Aminotransferase</keyword>
<name>A0A1I3TC50_9BURK</name>
<dbReference type="Gene3D" id="3.40.640.10">
    <property type="entry name" value="Type I PLP-dependent aspartate aminotransferase-like (Major domain)"/>
    <property type="match status" value="1"/>
</dbReference>
<dbReference type="InterPro" id="IPR000524">
    <property type="entry name" value="Tscrpt_reg_HTH_GntR"/>
</dbReference>
<keyword evidence="4" id="KW-0238">DNA-binding</keyword>
<reference evidence="8 9" key="1">
    <citation type="submission" date="2016-10" db="EMBL/GenBank/DDBJ databases">
        <authorList>
            <person name="de Groot N.N."/>
        </authorList>
    </citation>
    <scope>NUCLEOTIDE SEQUENCE [LARGE SCALE GENOMIC DNA]</scope>
    <source>
        <strain evidence="8 9">LMG 23650</strain>
    </source>
</reference>
<evidence type="ECO:0000256" key="6">
    <source>
        <dbReference type="SAM" id="MobiDB-lite"/>
    </source>
</evidence>
<accession>A0A1I3TC50</accession>
<evidence type="ECO:0000256" key="1">
    <source>
        <dbReference type="ARBA" id="ARBA00005384"/>
    </source>
</evidence>
<evidence type="ECO:0000259" key="7">
    <source>
        <dbReference type="PROSITE" id="PS50949"/>
    </source>
</evidence>
<keyword evidence="8" id="KW-0808">Transferase</keyword>
<dbReference type="InterPro" id="IPR004839">
    <property type="entry name" value="Aminotransferase_I/II_large"/>
</dbReference>
<dbReference type="InterPro" id="IPR015421">
    <property type="entry name" value="PyrdxlP-dep_Trfase_major"/>
</dbReference>
<comment type="similarity">
    <text evidence="1">In the C-terminal section; belongs to the class-I pyridoxal-phosphate-dependent aminotransferase family.</text>
</comment>
<gene>
    <name evidence="8" type="ORF">SAMN05192543_109157</name>
</gene>
<dbReference type="GO" id="GO:0003700">
    <property type="term" value="F:DNA-binding transcription factor activity"/>
    <property type="evidence" value="ECO:0007669"/>
    <property type="project" value="InterPro"/>
</dbReference>
<feature type="region of interest" description="Disordered" evidence="6">
    <location>
        <begin position="102"/>
        <end position="123"/>
    </location>
</feature>
<keyword evidence="3" id="KW-0805">Transcription regulation</keyword>
<dbReference type="Pfam" id="PF00392">
    <property type="entry name" value="GntR"/>
    <property type="match status" value="1"/>
</dbReference>
<evidence type="ECO:0000256" key="4">
    <source>
        <dbReference type="ARBA" id="ARBA00023125"/>
    </source>
</evidence>
<dbReference type="PROSITE" id="PS50949">
    <property type="entry name" value="HTH_GNTR"/>
    <property type="match status" value="1"/>
</dbReference>
<feature type="domain" description="HTH gntR-type" evidence="7">
    <location>
        <begin position="30"/>
        <end position="98"/>
    </location>
</feature>
<dbReference type="EMBL" id="FOQU01000009">
    <property type="protein sequence ID" value="SFJ67236.1"/>
    <property type="molecule type" value="Genomic_DNA"/>
</dbReference>
<dbReference type="SUPFAM" id="SSF53383">
    <property type="entry name" value="PLP-dependent transferases"/>
    <property type="match status" value="1"/>
</dbReference>
<organism evidence="8 9">
    <name type="scientific">Paraburkholderia megapolitana</name>
    <dbReference type="NCBI Taxonomy" id="420953"/>
    <lineage>
        <taxon>Bacteria</taxon>
        <taxon>Pseudomonadati</taxon>
        <taxon>Pseudomonadota</taxon>
        <taxon>Betaproteobacteria</taxon>
        <taxon>Burkholderiales</taxon>
        <taxon>Burkholderiaceae</taxon>
        <taxon>Paraburkholderia</taxon>
    </lineage>
</organism>